<sequence>MSVDRKDCCGEYKPKEWKIPKAVEPISMGVNVLLVNGGATRIELGPTNSVAFQSVSPSTISRILTSMKHILNFVFKL</sequence>
<evidence type="ECO:0000313" key="2">
    <source>
        <dbReference type="Proteomes" id="UP001341840"/>
    </source>
</evidence>
<keyword evidence="2" id="KW-1185">Reference proteome</keyword>
<reference evidence="1 2" key="1">
    <citation type="journal article" date="2023" name="Plants (Basel)">
        <title>Bridging the Gap: Combining Genomics and Transcriptomics Approaches to Understand Stylosanthes scabra, an Orphan Legume from the Brazilian Caatinga.</title>
        <authorList>
            <person name="Ferreira-Neto J.R.C."/>
            <person name="da Silva M.D."/>
            <person name="Binneck E."/>
            <person name="de Melo N.F."/>
            <person name="da Silva R.H."/>
            <person name="de Melo A.L.T.M."/>
            <person name="Pandolfi V."/>
            <person name="Bustamante F.O."/>
            <person name="Brasileiro-Vidal A.C."/>
            <person name="Benko-Iseppon A.M."/>
        </authorList>
    </citation>
    <scope>NUCLEOTIDE SEQUENCE [LARGE SCALE GENOMIC DNA]</scope>
    <source>
        <tissue evidence="1">Leaves</tissue>
    </source>
</reference>
<proteinExistence type="predicted"/>
<accession>A0ABU6T6L6</accession>
<evidence type="ECO:0000313" key="1">
    <source>
        <dbReference type="EMBL" id="MED6144149.1"/>
    </source>
</evidence>
<dbReference type="EMBL" id="JASCZI010090653">
    <property type="protein sequence ID" value="MED6144149.1"/>
    <property type="molecule type" value="Genomic_DNA"/>
</dbReference>
<protein>
    <submittedName>
        <fullName evidence="1">Uncharacterized protein</fullName>
    </submittedName>
</protein>
<dbReference type="Proteomes" id="UP001341840">
    <property type="component" value="Unassembled WGS sequence"/>
</dbReference>
<comment type="caution">
    <text evidence="1">The sequence shown here is derived from an EMBL/GenBank/DDBJ whole genome shotgun (WGS) entry which is preliminary data.</text>
</comment>
<gene>
    <name evidence="1" type="ORF">PIB30_012801</name>
</gene>
<name>A0ABU6T6L6_9FABA</name>
<organism evidence="1 2">
    <name type="scientific">Stylosanthes scabra</name>
    <dbReference type="NCBI Taxonomy" id="79078"/>
    <lineage>
        <taxon>Eukaryota</taxon>
        <taxon>Viridiplantae</taxon>
        <taxon>Streptophyta</taxon>
        <taxon>Embryophyta</taxon>
        <taxon>Tracheophyta</taxon>
        <taxon>Spermatophyta</taxon>
        <taxon>Magnoliopsida</taxon>
        <taxon>eudicotyledons</taxon>
        <taxon>Gunneridae</taxon>
        <taxon>Pentapetalae</taxon>
        <taxon>rosids</taxon>
        <taxon>fabids</taxon>
        <taxon>Fabales</taxon>
        <taxon>Fabaceae</taxon>
        <taxon>Papilionoideae</taxon>
        <taxon>50 kb inversion clade</taxon>
        <taxon>dalbergioids sensu lato</taxon>
        <taxon>Dalbergieae</taxon>
        <taxon>Pterocarpus clade</taxon>
        <taxon>Stylosanthes</taxon>
    </lineage>
</organism>